<evidence type="ECO:0000256" key="2">
    <source>
        <dbReference type="ARBA" id="ARBA00004496"/>
    </source>
</evidence>
<evidence type="ECO:0000256" key="1">
    <source>
        <dbReference type="ARBA" id="ARBA00001849"/>
    </source>
</evidence>
<feature type="compositionally biased region" description="Basic and acidic residues" evidence="9">
    <location>
        <begin position="872"/>
        <end position="888"/>
    </location>
</feature>
<evidence type="ECO:0000256" key="6">
    <source>
        <dbReference type="ARBA" id="ARBA00022839"/>
    </source>
</evidence>
<dbReference type="PROSITE" id="PS50126">
    <property type="entry name" value="S1"/>
    <property type="match status" value="1"/>
</dbReference>
<protein>
    <recommendedName>
        <fullName evidence="8">Ribonuclease R</fullName>
        <shortName evidence="8">RNase R</shortName>
        <ecNumber evidence="8">3.1.13.1</ecNumber>
    </recommendedName>
</protein>
<dbReference type="Proteomes" id="UP001139263">
    <property type="component" value="Unassembled WGS sequence"/>
</dbReference>
<dbReference type="InterPro" id="IPR011129">
    <property type="entry name" value="CSD"/>
</dbReference>
<keyword evidence="3 8" id="KW-0963">Cytoplasm</keyword>
<feature type="compositionally biased region" description="Basic and acidic residues" evidence="9">
    <location>
        <begin position="839"/>
        <end position="849"/>
    </location>
</feature>
<dbReference type="PANTHER" id="PTHR23355">
    <property type="entry name" value="RIBONUCLEASE"/>
    <property type="match status" value="1"/>
</dbReference>
<organism evidence="11 12">
    <name type="scientific">Sulfoacidibacillus ferrooxidans</name>
    <dbReference type="NCBI Taxonomy" id="2005001"/>
    <lineage>
        <taxon>Bacteria</taxon>
        <taxon>Bacillati</taxon>
        <taxon>Bacillota</taxon>
        <taxon>Bacilli</taxon>
        <taxon>Bacillales</taxon>
        <taxon>Alicyclobacillaceae</taxon>
        <taxon>Sulfoacidibacillus</taxon>
    </lineage>
</organism>
<dbReference type="SUPFAM" id="SSF50249">
    <property type="entry name" value="Nucleic acid-binding proteins"/>
    <property type="match status" value="4"/>
</dbReference>
<feature type="compositionally biased region" description="Basic and acidic residues" evidence="9">
    <location>
        <begin position="762"/>
        <end position="780"/>
    </location>
</feature>
<evidence type="ECO:0000256" key="5">
    <source>
        <dbReference type="ARBA" id="ARBA00022801"/>
    </source>
</evidence>
<dbReference type="InterPro" id="IPR022966">
    <property type="entry name" value="RNase_II/R_CS"/>
</dbReference>
<dbReference type="Pfam" id="PF00773">
    <property type="entry name" value="RNB"/>
    <property type="match status" value="1"/>
</dbReference>
<comment type="similarity">
    <text evidence="8">Belongs to the RNR ribonuclease family. RNase R subfamily.</text>
</comment>
<dbReference type="InterPro" id="IPR003029">
    <property type="entry name" value="S1_domain"/>
</dbReference>
<comment type="subcellular location">
    <subcellularLocation>
        <location evidence="2 8">Cytoplasm</location>
    </subcellularLocation>
</comment>
<dbReference type="InterPro" id="IPR012340">
    <property type="entry name" value="NA-bd_OB-fold"/>
</dbReference>
<dbReference type="Pfam" id="PF08206">
    <property type="entry name" value="OB_RNB"/>
    <property type="match status" value="1"/>
</dbReference>
<proteinExistence type="inferred from homology"/>
<dbReference type="Gene3D" id="2.40.50.140">
    <property type="entry name" value="Nucleic acid-binding proteins"/>
    <property type="match status" value="3"/>
</dbReference>
<accession>A0A9X1V663</accession>
<keyword evidence="7 8" id="KW-0694">RNA-binding</keyword>
<dbReference type="InterPro" id="IPR040476">
    <property type="entry name" value="CSD2"/>
</dbReference>
<comment type="caution">
    <text evidence="11">The sequence shown here is derived from an EMBL/GenBank/DDBJ whole genome shotgun (WGS) entry which is preliminary data.</text>
</comment>
<evidence type="ECO:0000256" key="3">
    <source>
        <dbReference type="ARBA" id="ARBA00022490"/>
    </source>
</evidence>
<dbReference type="Pfam" id="PF00575">
    <property type="entry name" value="S1"/>
    <property type="match status" value="1"/>
</dbReference>
<feature type="domain" description="S1 motif" evidence="10">
    <location>
        <begin position="625"/>
        <end position="705"/>
    </location>
</feature>
<dbReference type="CDD" id="cd04471">
    <property type="entry name" value="S1_RNase_R"/>
    <property type="match status" value="1"/>
</dbReference>
<dbReference type="InterPro" id="IPR013223">
    <property type="entry name" value="RNase_B_OB_dom"/>
</dbReference>
<keyword evidence="4 8" id="KW-0540">Nuclease</keyword>
<evidence type="ECO:0000256" key="7">
    <source>
        <dbReference type="ARBA" id="ARBA00022884"/>
    </source>
</evidence>
<dbReference type="PROSITE" id="PS01175">
    <property type="entry name" value="RIBONUCLEASE_II"/>
    <property type="match status" value="1"/>
</dbReference>
<keyword evidence="5 8" id="KW-0378">Hydrolase</keyword>
<dbReference type="GO" id="GO:0006402">
    <property type="term" value="P:mRNA catabolic process"/>
    <property type="evidence" value="ECO:0007669"/>
    <property type="project" value="TreeGrafter"/>
</dbReference>
<dbReference type="GO" id="GO:0003723">
    <property type="term" value="F:RNA binding"/>
    <property type="evidence" value="ECO:0007669"/>
    <property type="project" value="UniProtKB-UniRule"/>
</dbReference>
<name>A0A9X1V663_9BACL</name>
<dbReference type="EMBL" id="JALBUF010000001">
    <property type="protein sequence ID" value="MCI0182241.1"/>
    <property type="molecule type" value="Genomic_DNA"/>
</dbReference>
<dbReference type="SMART" id="SM00316">
    <property type="entry name" value="S1"/>
    <property type="match status" value="1"/>
</dbReference>
<evidence type="ECO:0000256" key="9">
    <source>
        <dbReference type="SAM" id="MobiDB-lite"/>
    </source>
</evidence>
<dbReference type="GO" id="GO:0005829">
    <property type="term" value="C:cytosol"/>
    <property type="evidence" value="ECO:0007669"/>
    <property type="project" value="TreeGrafter"/>
</dbReference>
<dbReference type="InterPro" id="IPR050180">
    <property type="entry name" value="RNR_Ribonuclease"/>
</dbReference>
<dbReference type="SMART" id="SM00955">
    <property type="entry name" value="RNB"/>
    <property type="match status" value="1"/>
</dbReference>
<comment type="catalytic activity">
    <reaction evidence="1 8">
        <text>Exonucleolytic cleavage in the 3'- to 5'-direction to yield nucleoside 5'-phosphates.</text>
        <dbReference type="EC" id="3.1.13.1"/>
    </reaction>
</comment>
<evidence type="ECO:0000313" key="12">
    <source>
        <dbReference type="Proteomes" id="UP001139263"/>
    </source>
</evidence>
<evidence type="ECO:0000259" key="10">
    <source>
        <dbReference type="PROSITE" id="PS50126"/>
    </source>
</evidence>
<dbReference type="RefSeq" id="WP_241711848.1">
    <property type="nucleotide sequence ID" value="NZ_JALBUF010000001.1"/>
</dbReference>
<evidence type="ECO:0000256" key="8">
    <source>
        <dbReference type="HAMAP-Rule" id="MF_01895"/>
    </source>
</evidence>
<dbReference type="NCBIfam" id="TIGR00358">
    <property type="entry name" value="3_prime_RNase"/>
    <property type="match status" value="1"/>
</dbReference>
<dbReference type="AlphaFoldDB" id="A0A9X1V663"/>
<reference evidence="11" key="1">
    <citation type="submission" date="2022-03" db="EMBL/GenBank/DDBJ databases">
        <title>Draft Genome Sequence of Firmicute Strain S0AB, a Heterotrophic Iron/Sulfur-Oxidizing Extreme Acidophile.</title>
        <authorList>
            <person name="Vergara E."/>
            <person name="Pakostova E."/>
            <person name="Johnson D.B."/>
            <person name="Holmes D.S."/>
        </authorList>
    </citation>
    <scope>NUCLEOTIDE SEQUENCE</scope>
    <source>
        <strain evidence="11">S0AB</strain>
    </source>
</reference>
<gene>
    <name evidence="8 11" type="primary">rnr</name>
    <name evidence="11" type="ORF">MM817_00498</name>
</gene>
<dbReference type="InterPro" id="IPR004476">
    <property type="entry name" value="RNase_II/RNase_R"/>
</dbReference>
<dbReference type="Pfam" id="PF17876">
    <property type="entry name" value="CSD2"/>
    <property type="match status" value="1"/>
</dbReference>
<dbReference type="NCBIfam" id="TIGR02063">
    <property type="entry name" value="RNase_R"/>
    <property type="match status" value="1"/>
</dbReference>
<dbReference type="InterPro" id="IPR011805">
    <property type="entry name" value="RNase_R"/>
</dbReference>
<evidence type="ECO:0000256" key="4">
    <source>
        <dbReference type="ARBA" id="ARBA00022722"/>
    </source>
</evidence>
<dbReference type="PANTHER" id="PTHR23355:SF9">
    <property type="entry name" value="DIS3-LIKE EXONUCLEASE 2"/>
    <property type="match status" value="1"/>
</dbReference>
<feature type="compositionally biased region" description="Gly residues" evidence="9">
    <location>
        <begin position="811"/>
        <end position="820"/>
    </location>
</feature>
<keyword evidence="12" id="KW-1185">Reference proteome</keyword>
<dbReference type="InterPro" id="IPR001900">
    <property type="entry name" value="RNase_II/R"/>
</dbReference>
<dbReference type="SMART" id="SM00357">
    <property type="entry name" value="CSP"/>
    <property type="match status" value="2"/>
</dbReference>
<comment type="function">
    <text evidence="8">3'-5' exoribonuclease that releases 5'-nucleoside monophosphates and is involved in maturation of structured RNAs.</text>
</comment>
<dbReference type="GO" id="GO:0008859">
    <property type="term" value="F:exoribonuclease II activity"/>
    <property type="evidence" value="ECO:0007669"/>
    <property type="project" value="UniProtKB-UniRule"/>
</dbReference>
<feature type="region of interest" description="Disordered" evidence="9">
    <location>
        <begin position="719"/>
        <end position="888"/>
    </location>
</feature>
<keyword evidence="6 8" id="KW-0269">Exonuclease</keyword>
<evidence type="ECO:0000313" key="11">
    <source>
        <dbReference type="EMBL" id="MCI0182241.1"/>
    </source>
</evidence>
<dbReference type="HAMAP" id="MF_01895">
    <property type="entry name" value="RNase_R"/>
    <property type="match status" value="1"/>
</dbReference>
<dbReference type="EC" id="3.1.13.1" evidence="8"/>
<sequence>MEGQQQVVDFMREQVYRPLLFDELRVALSVDATPEAIAWFRSLLAELEMEGVIVRTRTDRYGVPERMDLVVGHLRANVRGFGFVIPLDRTLPDFYIAAGDLGEAMDGDRVLVRKMKPVPGGKREGEIIRVVKRAHKTVVGVLSTFRTYGFLKPDDRRLTQDIFIPGDQLDGAADGQKVVAEITAYPGVHQSATAKVVEILGFPNDPGVDIMSVVRKYGLAESFPADVLLAAEAVPHVVSADEIARRRDLRSEMIVTIDGPDAKDLDDAVHLRVLDNGNYILGVHIADVSYYVREGSALDREAYRRGTSVYLVDRVIPMLPPRLSNGICSLNPKVDRLTLTCEMEWSPDYHLVRHDIYASVIRTTERMTYDEVRDIVTGEDEQVAKRYAEVAPMFHRMAKFAMGLRERRMKRGAVDFGFSETKIKVDEAGHPLALIKRERSIAEMIIEEFMLAANETIAEHFFWMDIPFIYRVHEAPEMEKMTALNEFVHNFGFHLKAVGNIHPRALQDLLESVRGRKEETVISHVMLRQMKQARYAAQSMGHFGLAAEHYTHFTSPIRRYPDLMIHRILREVIIEGGLSEERTARLQAMMPEVADQTSRCERTAVDAERETDLLKKIEYMQDKVGEEFEGMISGVTGFGLFVQLDNSVEGLIHISYLDDDYYHYQEKLHALIGERLHRVYRIGDRLRIRVMKASKENLTIDFVLVEKLQEDDPIALGEEIHSHDATLQRPRKRGEVSSERPSFGKFTRDHKKKETPSAGKYGKSETANRDGVRRDTKSDGARSTFGKRQEESAAKRTKSTPRGSLLPAKGGYRGEGGGQGMERKHDTGHIASTGASTKDGTRDQEERKKAAMKKRKDRQLLQDISHTYGVQVKEKGEKKPLPRTDKRR</sequence>